<keyword evidence="3" id="KW-1185">Reference proteome</keyword>
<comment type="caution">
    <text evidence="2">The sequence shown here is derived from an EMBL/GenBank/DDBJ whole genome shotgun (WGS) entry which is preliminary data.</text>
</comment>
<evidence type="ECO:0000313" key="2">
    <source>
        <dbReference type="EMBL" id="MTW10647.1"/>
    </source>
</evidence>
<protein>
    <submittedName>
        <fullName evidence="2">DUF58 domain-containing protein</fullName>
    </submittedName>
</protein>
<sequence length="326" mass="36124">MFAATRRWLQGWIFQLKEKEPGEVQLVMRRVFILPTKAGIAFVGLLLIMLIGSVNYSLGLGFVLTFFTGSCALVDMYLTAKNLAFLRLAPGRSQPVFAGAEAQFELYLRNDTPRDRYAVWLGFQDEGEPRQAVDVASGSSATVILSRPTRERGWLTAPRVRLFSRFPLGLFGAWAYWQPDLRVLAYPLPEVAPPPLPTSGAAREDGYGTVGLDNFSGIRNYQPGDPMRHLAWRQIARLHPADGGNLVSKHFEGGAVSDLLLDLNALPPLLDIELRLSRLAAWVLEAERRALPYALDVGHRKIALGLGELHCADCLRALALYGKEDP</sequence>
<dbReference type="PANTHER" id="PTHR34351:SF1">
    <property type="entry name" value="SLR1927 PROTEIN"/>
    <property type="match status" value="1"/>
</dbReference>
<dbReference type="RefSeq" id="WP_155453588.1">
    <property type="nucleotide sequence ID" value="NZ_WNKX01000005.1"/>
</dbReference>
<gene>
    <name evidence="2" type="ORF">GM658_08515</name>
</gene>
<dbReference type="AlphaFoldDB" id="A0A6L6QFK9"/>
<dbReference type="EMBL" id="WNKX01000005">
    <property type="protein sequence ID" value="MTW10647.1"/>
    <property type="molecule type" value="Genomic_DNA"/>
</dbReference>
<keyword evidence="1" id="KW-1133">Transmembrane helix</keyword>
<organism evidence="2 3">
    <name type="scientific">Massilia eburnea</name>
    <dbReference type="NCBI Taxonomy" id="1776165"/>
    <lineage>
        <taxon>Bacteria</taxon>
        <taxon>Pseudomonadati</taxon>
        <taxon>Pseudomonadota</taxon>
        <taxon>Betaproteobacteria</taxon>
        <taxon>Burkholderiales</taxon>
        <taxon>Oxalobacteraceae</taxon>
        <taxon>Telluria group</taxon>
        <taxon>Massilia</taxon>
    </lineage>
</organism>
<feature type="transmembrane region" description="Helical" evidence="1">
    <location>
        <begin position="31"/>
        <end position="52"/>
    </location>
</feature>
<reference evidence="2 3" key="1">
    <citation type="submission" date="2019-11" db="EMBL/GenBank/DDBJ databases">
        <title>Type strains purchased from KCTC, JCM and DSMZ.</title>
        <authorList>
            <person name="Lu H."/>
        </authorList>
    </citation>
    <scope>NUCLEOTIDE SEQUENCE [LARGE SCALE GENOMIC DNA]</scope>
    <source>
        <strain evidence="2 3">JCM 31587</strain>
    </source>
</reference>
<name>A0A6L6QFK9_9BURK</name>
<evidence type="ECO:0000256" key="1">
    <source>
        <dbReference type="SAM" id="Phobius"/>
    </source>
</evidence>
<evidence type="ECO:0000313" key="3">
    <source>
        <dbReference type="Proteomes" id="UP000472320"/>
    </source>
</evidence>
<accession>A0A6L6QFK9</accession>
<dbReference type="OrthoDB" id="5298497at2"/>
<dbReference type="Proteomes" id="UP000472320">
    <property type="component" value="Unassembled WGS sequence"/>
</dbReference>
<proteinExistence type="predicted"/>
<keyword evidence="1" id="KW-0812">Transmembrane</keyword>
<dbReference type="PANTHER" id="PTHR34351">
    <property type="entry name" value="SLR1927 PROTEIN-RELATED"/>
    <property type="match status" value="1"/>
</dbReference>
<keyword evidence="1" id="KW-0472">Membrane</keyword>